<name>C5B5C4_METEA</name>
<dbReference type="EMBL" id="CP001511">
    <property type="protein sequence ID" value="ACS43656.1"/>
    <property type="molecule type" value="Genomic_DNA"/>
</dbReference>
<dbReference type="Proteomes" id="UP000009081">
    <property type="component" value="Plasmid megaplasmid"/>
</dbReference>
<gene>
    <name evidence="1" type="ordered locus">MexAM1_META2p0818</name>
</gene>
<dbReference type="HOGENOM" id="CLU_1260207_0_0_5"/>
<keyword evidence="1" id="KW-0614">Plasmid</keyword>
<keyword evidence="2" id="KW-1185">Reference proteome</keyword>
<geneLocation type="plasmid" evidence="1 2">
    <name>megaplasmid</name>
</geneLocation>
<sequence length="219" mass="23332">MNARGTRSLAEGLVFVWESSTKRGETWIEFHSAQLAEPRGLAGLETMIAALERHGFAFEGASLRLMRADRSSGLEPRGTAFYLSGHAFFVRDGVRLVLEPAKPEGLYDPTDLLAEMFGARPQPMAHCIGGFGTGPDEGAQAALFEVREARPAEEPLPAVCDAGAVSRTADAVRAMLSGLPFDVPAIAVAVRLGGRNDCAVEVRREPGHVPAAPLPAPRC</sequence>
<dbReference type="RefSeq" id="WP_012754093.1">
    <property type="nucleotide sequence ID" value="NC_012811.1"/>
</dbReference>
<evidence type="ECO:0000313" key="2">
    <source>
        <dbReference type="Proteomes" id="UP000009081"/>
    </source>
</evidence>
<dbReference type="KEGG" id="mea:Mex_2p0818"/>
<evidence type="ECO:0000313" key="1">
    <source>
        <dbReference type="EMBL" id="ACS43656.1"/>
    </source>
</evidence>
<protein>
    <submittedName>
        <fullName evidence="1">Uncharacterized protein</fullName>
    </submittedName>
</protein>
<proteinExistence type="predicted"/>
<organism evidence="1 2">
    <name type="scientific">Methylorubrum extorquens (strain ATCC 14718 / DSM 1338 / JCM 2805 / NCIMB 9133 / AM1)</name>
    <name type="common">Methylobacterium extorquens</name>
    <dbReference type="NCBI Taxonomy" id="272630"/>
    <lineage>
        <taxon>Bacteria</taxon>
        <taxon>Pseudomonadati</taxon>
        <taxon>Pseudomonadota</taxon>
        <taxon>Alphaproteobacteria</taxon>
        <taxon>Hyphomicrobiales</taxon>
        <taxon>Methylobacteriaceae</taxon>
        <taxon>Methylorubrum</taxon>
    </lineage>
</organism>
<reference evidence="1 2" key="1">
    <citation type="journal article" date="2009" name="PLoS ONE">
        <title>Methylobacterium genome sequences: a reference blueprint to investigate microbial metabolism of C1 compounds from natural and industrial sources.</title>
        <authorList>
            <person name="Vuilleumier S."/>
            <person name="Chistoserdova L."/>
            <person name="Lee M.-C."/>
            <person name="Bringel F."/>
            <person name="Lajus A."/>
            <person name="Zhou Y."/>
            <person name="Gourion B."/>
            <person name="Barbe V."/>
            <person name="Chang J."/>
            <person name="Cruveiller S."/>
            <person name="Dossat C."/>
            <person name="Gillett W."/>
            <person name="Gruffaz C."/>
            <person name="Haugen E."/>
            <person name="Hourcade E."/>
            <person name="Levy R."/>
            <person name="Mangenot S."/>
            <person name="Muller E."/>
            <person name="Nadalig T."/>
            <person name="Pagni M."/>
            <person name="Penny C."/>
            <person name="Peyraud R."/>
            <person name="Robinson D.G."/>
            <person name="Roche D."/>
            <person name="Rouy Z."/>
            <person name="Saenampechek C."/>
            <person name="Salvignol G."/>
            <person name="Vallenet D."/>
            <person name="Wu Z."/>
            <person name="Marx C.J."/>
            <person name="Vorholt J.A."/>
            <person name="Olson M.V."/>
            <person name="Kaul R."/>
            <person name="Weissenbach J."/>
            <person name="Medigue C."/>
            <person name="Lidstrom M.E."/>
        </authorList>
    </citation>
    <scope>NUCLEOTIDE SEQUENCE [LARGE SCALE GENOMIC DNA]</scope>
    <source>
        <strain evidence="2">ATCC 14718 / DSM 1338 / JCM 2805 / NCIMB 9133 / AM1</strain>
    </source>
</reference>
<accession>C5B5C4</accession>
<dbReference type="AlphaFoldDB" id="C5B5C4"/>